<evidence type="ECO:0008006" key="3">
    <source>
        <dbReference type="Google" id="ProtNLM"/>
    </source>
</evidence>
<dbReference type="Proteomes" id="UP000471293">
    <property type="component" value="Unassembled WGS sequence"/>
</dbReference>
<dbReference type="AlphaFoldDB" id="A0A6N9U4Q8"/>
<protein>
    <recommendedName>
        <fullName evidence="3">XRE family transcriptional regulator</fullName>
    </recommendedName>
</protein>
<dbReference type="EMBL" id="JAAGLQ010000542">
    <property type="protein sequence ID" value="NEA18800.1"/>
    <property type="molecule type" value="Genomic_DNA"/>
</dbReference>
<dbReference type="InterPro" id="IPR011990">
    <property type="entry name" value="TPR-like_helical_dom_sf"/>
</dbReference>
<reference evidence="1 2" key="1">
    <citation type="submission" date="2020-01" db="EMBL/GenBank/DDBJ databases">
        <title>Insect and environment-associated Actinomycetes.</title>
        <authorList>
            <person name="Currrie C."/>
            <person name="Chevrette M."/>
            <person name="Carlson C."/>
            <person name="Stubbendieck R."/>
            <person name="Wendt-Pienkowski E."/>
        </authorList>
    </citation>
    <scope>NUCLEOTIDE SEQUENCE [LARGE SCALE GENOMIC DNA]</scope>
    <source>
        <strain evidence="1 2">SID11342</strain>
    </source>
</reference>
<comment type="caution">
    <text evidence="1">The sequence shown here is derived from an EMBL/GenBank/DDBJ whole genome shotgun (WGS) entry which is preliminary data.</text>
</comment>
<proteinExistence type="predicted"/>
<evidence type="ECO:0000313" key="2">
    <source>
        <dbReference type="Proteomes" id="UP000471293"/>
    </source>
</evidence>
<sequence length="456" mass="51357">MGEPSRGNRHLKRERQKVHLTQEQNAEKLTKLAATMYEAGELTRRTSVSPRQFRRWESAAPPWPHPDHRKLLERFYGRPIHELGFIPPGDDLASMLTVREPVPVPPAVRTEDETYDPVNRRKLFTRGAALGMTAAGAGLPWLSPTAAAEPGDNELRVSHDDVEELRSATHDLDVIDQRFGSDRLWRGARNQLMWLHHLIDNGTYTDPVGQELQTIAGQLTTSLGWFCYDADRQAEARVYFSEALNTAMLNGDDALATRTLSNMARQSVDLGKAREAIRFARIAQAHATEWSAPPRVGALLAIREAQGHARLGDEISAVSAIKRAWKHFEHGTSQRDPDWTAFLNEAELTCLEGMCRLDFGQHRQSVKILDRSTQLQDIDHSRNLGMCLARLAYAALQGRDLDHSVHAVDESLRLIEGGMTSTRNMKQLTLVRNGLTLHQEHRPAREMAERLTEYTA</sequence>
<accession>A0A6N9U4Q8</accession>
<organism evidence="1 2">
    <name type="scientific">Streptomyces halstedii</name>
    <dbReference type="NCBI Taxonomy" id="1944"/>
    <lineage>
        <taxon>Bacteria</taxon>
        <taxon>Bacillati</taxon>
        <taxon>Actinomycetota</taxon>
        <taxon>Actinomycetes</taxon>
        <taxon>Kitasatosporales</taxon>
        <taxon>Streptomycetaceae</taxon>
        <taxon>Streptomyces</taxon>
    </lineage>
</organism>
<dbReference type="SUPFAM" id="SSF48452">
    <property type="entry name" value="TPR-like"/>
    <property type="match status" value="1"/>
</dbReference>
<name>A0A6N9U4Q8_STRHA</name>
<dbReference type="Gene3D" id="1.25.40.10">
    <property type="entry name" value="Tetratricopeptide repeat domain"/>
    <property type="match status" value="1"/>
</dbReference>
<dbReference type="RefSeq" id="WP_164347931.1">
    <property type="nucleotide sequence ID" value="NZ_JAAGLQ010000542.1"/>
</dbReference>
<evidence type="ECO:0000313" key="1">
    <source>
        <dbReference type="EMBL" id="NEA18800.1"/>
    </source>
</evidence>
<gene>
    <name evidence="1" type="ORF">G3I29_25530</name>
</gene>